<evidence type="ECO:0000313" key="1">
    <source>
        <dbReference type="EMBL" id="RZB66661.1"/>
    </source>
</evidence>
<feature type="non-terminal residue" evidence="1">
    <location>
        <position position="1"/>
    </location>
</feature>
<reference evidence="1 2" key="1">
    <citation type="submission" date="2017-03" db="EMBL/GenBank/DDBJ databases">
        <title>Genome of the blue death feigning beetle - Asbolus verrucosus.</title>
        <authorList>
            <person name="Rider S.D."/>
        </authorList>
    </citation>
    <scope>NUCLEOTIDE SEQUENCE [LARGE SCALE GENOMIC DNA]</scope>
    <source>
        <strain evidence="1">Butters</strain>
        <tissue evidence="1">Head and leg muscle</tissue>
    </source>
</reference>
<evidence type="ECO:0000313" key="2">
    <source>
        <dbReference type="Proteomes" id="UP000292052"/>
    </source>
</evidence>
<name>A0A482VEQ2_ASBVE</name>
<gene>
    <name evidence="1" type="ORF">BDFB_000257</name>
</gene>
<protein>
    <submittedName>
        <fullName evidence="1">Uncharacterized protein</fullName>
    </submittedName>
</protein>
<proteinExistence type="predicted"/>
<dbReference type="AlphaFoldDB" id="A0A482VEQ2"/>
<accession>A0A482VEQ2</accession>
<dbReference type="Proteomes" id="UP000292052">
    <property type="component" value="Unassembled WGS sequence"/>
</dbReference>
<sequence length="98" mass="11343">TNNSLLFKLSRFNPYWHKGLAIASLKLFLLNLFMELHQEKPQFVKTFTAFLSCDHVTRHKTTSLFYLKCCSVVRFPYGRGHICPPLNPYIPNLVSAPD</sequence>
<comment type="caution">
    <text evidence="1">The sequence shown here is derived from an EMBL/GenBank/DDBJ whole genome shotgun (WGS) entry which is preliminary data.</text>
</comment>
<organism evidence="1 2">
    <name type="scientific">Asbolus verrucosus</name>
    <name type="common">Desert ironclad beetle</name>
    <dbReference type="NCBI Taxonomy" id="1661398"/>
    <lineage>
        <taxon>Eukaryota</taxon>
        <taxon>Metazoa</taxon>
        <taxon>Ecdysozoa</taxon>
        <taxon>Arthropoda</taxon>
        <taxon>Hexapoda</taxon>
        <taxon>Insecta</taxon>
        <taxon>Pterygota</taxon>
        <taxon>Neoptera</taxon>
        <taxon>Endopterygota</taxon>
        <taxon>Coleoptera</taxon>
        <taxon>Polyphaga</taxon>
        <taxon>Cucujiformia</taxon>
        <taxon>Tenebrionidae</taxon>
        <taxon>Pimeliinae</taxon>
        <taxon>Asbolus</taxon>
    </lineage>
</organism>
<keyword evidence="2" id="KW-1185">Reference proteome</keyword>
<dbReference type="EMBL" id="QDEB01109487">
    <property type="protein sequence ID" value="RZB66661.1"/>
    <property type="molecule type" value="Genomic_DNA"/>
</dbReference>